<name>A0A172Y5Y8_9CAUL</name>
<evidence type="ECO:0000313" key="11">
    <source>
        <dbReference type="Proteomes" id="UP000077603"/>
    </source>
</evidence>
<dbReference type="GO" id="GO:0034040">
    <property type="term" value="F:ATPase-coupled lipid transmembrane transporter activity"/>
    <property type="evidence" value="ECO:0007669"/>
    <property type="project" value="TreeGrafter"/>
</dbReference>
<dbReference type="eggNOG" id="COG4987">
    <property type="taxonomic scope" value="Bacteria"/>
</dbReference>
<feature type="transmembrane region" description="Helical" evidence="7">
    <location>
        <begin position="177"/>
        <end position="196"/>
    </location>
</feature>
<evidence type="ECO:0000256" key="4">
    <source>
        <dbReference type="ARBA" id="ARBA00022840"/>
    </source>
</evidence>
<dbReference type="Pfam" id="PF00005">
    <property type="entry name" value="ABC_tran"/>
    <property type="match status" value="1"/>
</dbReference>
<evidence type="ECO:0000256" key="5">
    <source>
        <dbReference type="ARBA" id="ARBA00022989"/>
    </source>
</evidence>
<proteinExistence type="predicted"/>
<organism evidence="10 11">
    <name type="scientific">Brevundimonas naejangsanensis</name>
    <dbReference type="NCBI Taxonomy" id="588932"/>
    <lineage>
        <taxon>Bacteria</taxon>
        <taxon>Pseudomonadati</taxon>
        <taxon>Pseudomonadota</taxon>
        <taxon>Alphaproteobacteria</taxon>
        <taxon>Caulobacterales</taxon>
        <taxon>Caulobacteraceae</taxon>
        <taxon>Brevundimonas</taxon>
    </lineage>
</organism>
<reference evidence="10 11" key="1">
    <citation type="journal article" date="2014" name="Genome Announc.">
        <title>Genome Sequence of a Promising Hydrogen-Producing Facultative Anaerobic Bacterium, Brevundimonas naejangsanensis Strain B1.</title>
        <authorList>
            <person name="Su H."/>
            <person name="Zhang T."/>
            <person name="Bao M."/>
            <person name="Jiang Y."/>
            <person name="Wang Y."/>
            <person name="Tan T."/>
        </authorList>
    </citation>
    <scope>NUCLEOTIDE SEQUENCE [LARGE SCALE GENOMIC DNA]</scope>
    <source>
        <strain evidence="10 11">B1</strain>
    </source>
</reference>
<keyword evidence="11" id="KW-1185">Reference proteome</keyword>
<dbReference type="Gene3D" id="1.20.1560.10">
    <property type="entry name" value="ABC transporter type 1, transmembrane domain"/>
    <property type="match status" value="1"/>
</dbReference>
<keyword evidence="4 10" id="KW-0067">ATP-binding</keyword>
<feature type="domain" description="ABC transmembrane type-1" evidence="9">
    <location>
        <begin position="28"/>
        <end position="308"/>
    </location>
</feature>
<evidence type="ECO:0000259" key="8">
    <source>
        <dbReference type="PROSITE" id="PS50893"/>
    </source>
</evidence>
<evidence type="ECO:0000256" key="3">
    <source>
        <dbReference type="ARBA" id="ARBA00022741"/>
    </source>
</evidence>
<dbReference type="PANTHER" id="PTHR24221:SF654">
    <property type="entry name" value="ATP-BINDING CASSETTE SUB-FAMILY B MEMBER 6"/>
    <property type="match status" value="1"/>
</dbReference>
<evidence type="ECO:0000259" key="9">
    <source>
        <dbReference type="PROSITE" id="PS50929"/>
    </source>
</evidence>
<dbReference type="GO" id="GO:0005886">
    <property type="term" value="C:plasma membrane"/>
    <property type="evidence" value="ECO:0007669"/>
    <property type="project" value="UniProtKB-SubCell"/>
</dbReference>
<dbReference type="InterPro" id="IPR036640">
    <property type="entry name" value="ABC1_TM_sf"/>
</dbReference>
<dbReference type="InterPro" id="IPR003593">
    <property type="entry name" value="AAA+_ATPase"/>
</dbReference>
<evidence type="ECO:0000256" key="7">
    <source>
        <dbReference type="SAM" id="Phobius"/>
    </source>
</evidence>
<dbReference type="OrthoDB" id="5288404at2"/>
<feature type="transmembrane region" description="Helical" evidence="7">
    <location>
        <begin position="27"/>
        <end position="52"/>
    </location>
</feature>
<dbReference type="GO" id="GO:0005524">
    <property type="term" value="F:ATP binding"/>
    <property type="evidence" value="ECO:0007669"/>
    <property type="project" value="UniProtKB-KW"/>
</dbReference>
<evidence type="ECO:0000256" key="6">
    <source>
        <dbReference type="ARBA" id="ARBA00023136"/>
    </source>
</evidence>
<dbReference type="InterPro" id="IPR003439">
    <property type="entry name" value="ABC_transporter-like_ATP-bd"/>
</dbReference>
<dbReference type="InterPro" id="IPR011527">
    <property type="entry name" value="ABC1_TM_dom"/>
</dbReference>
<evidence type="ECO:0000256" key="2">
    <source>
        <dbReference type="ARBA" id="ARBA00022692"/>
    </source>
</evidence>
<keyword evidence="6 7" id="KW-0472">Membrane</keyword>
<gene>
    <name evidence="10" type="ORF">DA69_07730</name>
</gene>
<evidence type="ECO:0000313" key="10">
    <source>
        <dbReference type="EMBL" id="ANF54641.1"/>
    </source>
</evidence>
<feature type="transmembrane region" description="Helical" evidence="7">
    <location>
        <begin position="64"/>
        <end position="84"/>
    </location>
</feature>
<dbReference type="PROSITE" id="PS50929">
    <property type="entry name" value="ABC_TM1F"/>
    <property type="match status" value="1"/>
</dbReference>
<dbReference type="GO" id="GO:0016887">
    <property type="term" value="F:ATP hydrolysis activity"/>
    <property type="evidence" value="ECO:0007669"/>
    <property type="project" value="InterPro"/>
</dbReference>
<dbReference type="InterPro" id="IPR039421">
    <property type="entry name" value="Type_1_exporter"/>
</dbReference>
<accession>A0A172Y5Y8</accession>
<dbReference type="EMBL" id="CP015614">
    <property type="protein sequence ID" value="ANF54641.1"/>
    <property type="molecule type" value="Genomic_DNA"/>
</dbReference>
<dbReference type="AlphaFoldDB" id="A0A172Y5Y8"/>
<dbReference type="STRING" id="588932.DA69_07730"/>
<keyword evidence="2 7" id="KW-0812">Transmembrane</keyword>
<comment type="subcellular location">
    <subcellularLocation>
        <location evidence="1">Cell membrane</location>
        <topology evidence="1">Multi-pass membrane protein</topology>
    </subcellularLocation>
</comment>
<dbReference type="GO" id="GO:0140359">
    <property type="term" value="F:ABC-type transporter activity"/>
    <property type="evidence" value="ECO:0007669"/>
    <property type="project" value="InterPro"/>
</dbReference>
<dbReference type="InterPro" id="IPR027417">
    <property type="entry name" value="P-loop_NTPase"/>
</dbReference>
<dbReference type="Gene3D" id="3.40.50.300">
    <property type="entry name" value="P-loop containing nucleotide triphosphate hydrolases"/>
    <property type="match status" value="1"/>
</dbReference>
<dbReference type="SUPFAM" id="SSF52540">
    <property type="entry name" value="P-loop containing nucleoside triphosphate hydrolases"/>
    <property type="match status" value="1"/>
</dbReference>
<keyword evidence="3" id="KW-0547">Nucleotide-binding</keyword>
<dbReference type="KEGG" id="bne:DA69_07730"/>
<dbReference type="InterPro" id="IPR017871">
    <property type="entry name" value="ABC_transporter-like_CS"/>
</dbReference>
<dbReference type="CDD" id="cd03228">
    <property type="entry name" value="ABCC_MRP_Like"/>
    <property type="match status" value="1"/>
</dbReference>
<evidence type="ECO:0000256" key="1">
    <source>
        <dbReference type="ARBA" id="ARBA00004651"/>
    </source>
</evidence>
<protein>
    <submittedName>
        <fullName evidence="10">ABC transporter ATP-binding protein</fullName>
    </submittedName>
</protein>
<feature type="transmembrane region" description="Helical" evidence="7">
    <location>
        <begin position="153"/>
        <end position="171"/>
    </location>
</feature>
<dbReference type="Proteomes" id="UP000077603">
    <property type="component" value="Chromosome"/>
</dbReference>
<dbReference type="SMART" id="SM00382">
    <property type="entry name" value="AAA"/>
    <property type="match status" value="1"/>
</dbReference>
<feature type="transmembrane region" description="Helical" evidence="7">
    <location>
        <begin position="257"/>
        <end position="277"/>
    </location>
</feature>
<dbReference type="PROSITE" id="PS50893">
    <property type="entry name" value="ABC_TRANSPORTER_2"/>
    <property type="match status" value="1"/>
</dbReference>
<dbReference type="SUPFAM" id="SSF90123">
    <property type="entry name" value="ABC transporter transmembrane region"/>
    <property type="match status" value="1"/>
</dbReference>
<dbReference type="RefSeq" id="WP_025976256.1">
    <property type="nucleotide sequence ID" value="NZ_CP015614.1"/>
</dbReference>
<feature type="domain" description="ABC transporter" evidence="8">
    <location>
        <begin position="322"/>
        <end position="554"/>
    </location>
</feature>
<keyword evidence="5 7" id="KW-1133">Transmembrane helix</keyword>
<sequence>MSRSDSPGVARLKALTRAQEKAQRPRLLAASVTAALVSAGAVLLLGLSGWFITAAALAGAAGPAVAHVFNYMVPSAMIRFFAIVRTASRYGERVTGHDAALKALAALRPQLFIGLARAPTTKALSLAGGEASARLVQDVDAIQDRFVRLSTPWGAGAGLIAGVGMAALAGWAPALVVAGAAALGVILAVVIGRRFAEPAGQRLQQASGALKTEFAALAAAAPELQAYGMKAWAADRLAEHGDAVEDAAERLARAGGLIMASQSLAMAVGVTGAALAAGAGAPALTALSMLAAVATVESAGTLLNALRQNGAVKAAVQRLGELLDEEAPASPISAVSPTLRLPSADLTVAPPQRLAIAGPSGAGKTTLIERLMSLRPASPGEILHGEVDAAALDAETLRPLFAYAPQQAVLLTGSVRENLRLAAPSAADDDLWAALEDAALADRVRAAPGGLDASVGENGARLSGGERRRLGLARAYLRPAPWLVLDEPTEGLDAATEAQVLERLAARLHHSGQGLIVVSHRPAPLALCDVALTVSGIAADGRIQISAKPRQAAA</sequence>
<dbReference type="PROSITE" id="PS00211">
    <property type="entry name" value="ABC_TRANSPORTER_1"/>
    <property type="match status" value="1"/>
</dbReference>
<dbReference type="PANTHER" id="PTHR24221">
    <property type="entry name" value="ATP-BINDING CASSETTE SUB-FAMILY B"/>
    <property type="match status" value="1"/>
</dbReference>